<evidence type="ECO:0000313" key="1">
    <source>
        <dbReference type="EMBL" id="HIZ14864.1"/>
    </source>
</evidence>
<proteinExistence type="predicted"/>
<dbReference type="Gene3D" id="2.40.160.10">
    <property type="entry name" value="Porin"/>
    <property type="match status" value="1"/>
</dbReference>
<evidence type="ECO:0008006" key="3">
    <source>
        <dbReference type="Google" id="ProtNLM"/>
    </source>
</evidence>
<evidence type="ECO:0000313" key="2">
    <source>
        <dbReference type="Proteomes" id="UP000824014"/>
    </source>
</evidence>
<protein>
    <recommendedName>
        <fullName evidence="3">Porin</fullName>
    </recommendedName>
</protein>
<name>A0A9D2IL24_9BACT</name>
<sequence length="365" mass="40103">MKKPHSLSVALRTVTAILILCSSDALFGQEKSKSPYLPTVFGLLKSRFEADTQQGKVRFNIPNARVGVKGSISPYFKYQFQVDLNTDGKFSVLDTYGTFVAGDFEVSLGQQLNRFDTELNRGPTNNYFASSSFIASYVGSYYQLGDGVVSSGNFGARDIGVIAKYTNHTCVPINIQAGILNGAGINNPVWSKTVNFVARAWIDPGTVLGGFGLSGNYYTGHTPFGEPFTMAGGELRYVKGAWRIEGEYAGRWLTLSPTACDRMDLAAVHAIFTQPVKGWGPIQFIAPMVRWDYANNLALVFGGSTVEHFNANRATGGVTIGFAPRLLKCELRLNYEHYFLANASEQVLADPRFHNKVMVELFLTF</sequence>
<accession>A0A9D2IL24</accession>
<comment type="caution">
    <text evidence="1">The sequence shown here is derived from an EMBL/GenBank/DDBJ whole genome shotgun (WGS) entry which is preliminary data.</text>
</comment>
<dbReference type="EMBL" id="DXCC01000008">
    <property type="protein sequence ID" value="HIZ14864.1"/>
    <property type="molecule type" value="Genomic_DNA"/>
</dbReference>
<dbReference type="AlphaFoldDB" id="A0A9D2IL24"/>
<reference evidence="1" key="2">
    <citation type="submission" date="2021-04" db="EMBL/GenBank/DDBJ databases">
        <authorList>
            <person name="Gilroy R."/>
        </authorList>
    </citation>
    <scope>NUCLEOTIDE SEQUENCE</scope>
    <source>
        <strain evidence="1">ChiHjej11B10-19426</strain>
    </source>
</reference>
<reference evidence="1" key="1">
    <citation type="journal article" date="2021" name="PeerJ">
        <title>Extensive microbial diversity within the chicken gut microbiome revealed by metagenomics and culture.</title>
        <authorList>
            <person name="Gilroy R."/>
            <person name="Ravi A."/>
            <person name="Getino M."/>
            <person name="Pursley I."/>
            <person name="Horton D.L."/>
            <person name="Alikhan N.F."/>
            <person name="Baker D."/>
            <person name="Gharbi K."/>
            <person name="Hall N."/>
            <person name="Watson M."/>
            <person name="Adriaenssens E.M."/>
            <person name="Foster-Nyarko E."/>
            <person name="Jarju S."/>
            <person name="Secka A."/>
            <person name="Antonio M."/>
            <person name="Oren A."/>
            <person name="Chaudhuri R.R."/>
            <person name="La Ragione R."/>
            <person name="Hildebrand F."/>
            <person name="Pallen M.J."/>
        </authorList>
    </citation>
    <scope>NUCLEOTIDE SEQUENCE</scope>
    <source>
        <strain evidence="1">ChiHjej11B10-19426</strain>
    </source>
</reference>
<gene>
    <name evidence="1" type="ORF">H9816_02975</name>
</gene>
<organism evidence="1 2">
    <name type="scientific">Candidatus Tidjanibacter faecipullorum</name>
    <dbReference type="NCBI Taxonomy" id="2838766"/>
    <lineage>
        <taxon>Bacteria</taxon>
        <taxon>Pseudomonadati</taxon>
        <taxon>Bacteroidota</taxon>
        <taxon>Bacteroidia</taxon>
        <taxon>Bacteroidales</taxon>
        <taxon>Rikenellaceae</taxon>
        <taxon>Tidjanibacter</taxon>
    </lineage>
</organism>
<dbReference type="Proteomes" id="UP000824014">
    <property type="component" value="Unassembled WGS sequence"/>
</dbReference>
<dbReference type="InterPro" id="IPR023614">
    <property type="entry name" value="Porin_dom_sf"/>
</dbReference>